<sequence>MTSLPLPPETEQAYRDCLAIASRHYENFPVASWLLPARLRRPVAAIYAFARRADDIADEGTDDASTRLACLDHVAAALSKAASGGRLDDDPVYIALGDAIQRHRLPIDLFHDLLYAFRQDVQQTRYRDFGEVMAYCRHSANPVGRLLLHLNDQATPDNLAESDAICTALQLINFYQDLHSDYTERGRIYLPQDEMAHFHVSESDIAARHSTPALHQLMHHQYQRADRLLRAGAPLGGRLRGRMGLELRAIVVGGARILHRLQHQRGDLFSRPRLTLKDRLAIVRGACLPSRRH</sequence>
<dbReference type="SFLD" id="SFLDS00005">
    <property type="entry name" value="Isoprenoid_Synthase_Type_I"/>
    <property type="match status" value="1"/>
</dbReference>
<organism evidence="1 2">
    <name type="scientific">Acidihalobacter yilgarnensis</name>
    <dbReference type="NCBI Taxonomy" id="2819280"/>
    <lineage>
        <taxon>Bacteria</taxon>
        <taxon>Pseudomonadati</taxon>
        <taxon>Pseudomonadota</taxon>
        <taxon>Gammaproteobacteria</taxon>
        <taxon>Chromatiales</taxon>
        <taxon>Ectothiorhodospiraceae</taxon>
        <taxon>Acidihalobacter</taxon>
    </lineage>
</organism>
<dbReference type="InterPro" id="IPR008949">
    <property type="entry name" value="Isoprenoid_synthase_dom_sf"/>
</dbReference>
<dbReference type="GO" id="GO:0051996">
    <property type="term" value="F:squalene synthase [NAD(P)H] activity"/>
    <property type="evidence" value="ECO:0007669"/>
    <property type="project" value="InterPro"/>
</dbReference>
<dbReference type="PANTHER" id="PTHR31480">
    <property type="entry name" value="BIFUNCTIONAL LYCOPENE CYCLASE/PHYTOENE SYNTHASE"/>
    <property type="match status" value="1"/>
</dbReference>
<protein>
    <submittedName>
        <fullName evidence="1">Squalene synthase HpnC</fullName>
    </submittedName>
</protein>
<dbReference type="Gene3D" id="1.10.600.10">
    <property type="entry name" value="Farnesyl Diphosphate Synthase"/>
    <property type="match status" value="1"/>
</dbReference>
<dbReference type="AlphaFoldDB" id="A0A1D8ISZ2"/>
<dbReference type="GO" id="GO:0004311">
    <property type="term" value="F:geranylgeranyl diphosphate synthase activity"/>
    <property type="evidence" value="ECO:0007669"/>
    <property type="project" value="InterPro"/>
</dbReference>
<dbReference type="SUPFAM" id="SSF48576">
    <property type="entry name" value="Terpenoid synthases"/>
    <property type="match status" value="1"/>
</dbReference>
<dbReference type="EMBL" id="CP017415">
    <property type="protein sequence ID" value="AOU99599.1"/>
    <property type="molecule type" value="Genomic_DNA"/>
</dbReference>
<name>A0A1D8ISZ2_9GAMM</name>
<dbReference type="InterPro" id="IPR002060">
    <property type="entry name" value="Squ/phyt_synthse"/>
</dbReference>
<accession>A0A1D8ISZ2</accession>
<keyword evidence="2" id="KW-1185">Reference proteome</keyword>
<dbReference type="CDD" id="cd00683">
    <property type="entry name" value="Trans_IPPS_HH"/>
    <property type="match status" value="1"/>
</dbReference>
<gene>
    <name evidence="1" type="ORF">BI364_06325</name>
</gene>
<proteinExistence type="predicted"/>
<dbReference type="SFLD" id="SFLDG01018">
    <property type="entry name" value="Squalene/Phytoene_Synthase_Lik"/>
    <property type="match status" value="1"/>
</dbReference>
<dbReference type="InterPro" id="IPR017827">
    <property type="entry name" value="HSQ_synthase_HpnC"/>
</dbReference>
<dbReference type="NCBIfam" id="TIGR03464">
    <property type="entry name" value="HpnC"/>
    <property type="match status" value="1"/>
</dbReference>
<dbReference type="Pfam" id="PF00494">
    <property type="entry name" value="SQS_PSY"/>
    <property type="match status" value="1"/>
</dbReference>
<dbReference type="InterPro" id="IPR044843">
    <property type="entry name" value="Trans_IPPS_bact-type"/>
</dbReference>
<dbReference type="GO" id="GO:0016114">
    <property type="term" value="P:terpenoid biosynthetic process"/>
    <property type="evidence" value="ECO:0007669"/>
    <property type="project" value="UniProtKB-ARBA"/>
</dbReference>
<evidence type="ECO:0000313" key="2">
    <source>
        <dbReference type="Proteomes" id="UP000095401"/>
    </source>
</evidence>
<dbReference type="Proteomes" id="UP000095401">
    <property type="component" value="Chromosome"/>
</dbReference>
<dbReference type="KEGG" id="aprs:BI364_06325"/>
<dbReference type="InterPro" id="IPR033904">
    <property type="entry name" value="Trans_IPPS_HH"/>
</dbReference>
<dbReference type="RefSeq" id="WP_070079947.1">
    <property type="nucleotide sequence ID" value="NZ_CP017415.1"/>
</dbReference>
<evidence type="ECO:0000313" key="1">
    <source>
        <dbReference type="EMBL" id="AOU99599.1"/>
    </source>
</evidence>
<reference evidence="2" key="1">
    <citation type="submission" date="2016-09" db="EMBL/GenBank/DDBJ databases">
        <title>Acidihalobacter prosperus F5.</title>
        <authorList>
            <person name="Khaleque H.N."/>
            <person name="Ramsay J.P."/>
            <person name="Kaksonen A.H."/>
            <person name="Boxall N.J."/>
            <person name="Watkin E.L.J."/>
        </authorList>
    </citation>
    <scope>NUCLEOTIDE SEQUENCE [LARGE SCALE GENOMIC DNA]</scope>
    <source>
        <strain evidence="2">F5</strain>
    </source>
</reference>
<dbReference type="SFLD" id="SFLDG01212">
    <property type="entry name" value="Phytoene_synthase_like"/>
    <property type="match status" value="1"/>
</dbReference>